<gene>
    <name evidence="1" type="ORF">HMH01_13840</name>
</gene>
<dbReference type="Pfam" id="PF05159">
    <property type="entry name" value="Capsule_synth"/>
    <property type="match status" value="1"/>
</dbReference>
<evidence type="ECO:0000313" key="2">
    <source>
        <dbReference type="Proteomes" id="UP000572377"/>
    </source>
</evidence>
<evidence type="ECO:0000313" key="1">
    <source>
        <dbReference type="EMBL" id="NNU81517.1"/>
    </source>
</evidence>
<keyword evidence="2" id="KW-1185">Reference proteome</keyword>
<dbReference type="EMBL" id="JABFBC010000002">
    <property type="protein sequence ID" value="NNU81517.1"/>
    <property type="molecule type" value="Genomic_DNA"/>
</dbReference>
<dbReference type="GO" id="GO:0015774">
    <property type="term" value="P:polysaccharide transport"/>
    <property type="evidence" value="ECO:0007669"/>
    <property type="project" value="InterPro"/>
</dbReference>
<accession>A0A849L5Y1</accession>
<dbReference type="Proteomes" id="UP000572377">
    <property type="component" value="Unassembled WGS sequence"/>
</dbReference>
<dbReference type="AlphaFoldDB" id="A0A849L5Y1"/>
<organism evidence="1 2">
    <name type="scientific">Halovulum dunhuangense</name>
    <dbReference type="NCBI Taxonomy" id="1505036"/>
    <lineage>
        <taxon>Bacteria</taxon>
        <taxon>Pseudomonadati</taxon>
        <taxon>Pseudomonadota</taxon>
        <taxon>Alphaproteobacteria</taxon>
        <taxon>Rhodobacterales</taxon>
        <taxon>Paracoccaceae</taxon>
        <taxon>Halovulum</taxon>
    </lineage>
</organism>
<proteinExistence type="predicted"/>
<dbReference type="GO" id="GO:0000271">
    <property type="term" value="P:polysaccharide biosynthetic process"/>
    <property type="evidence" value="ECO:0007669"/>
    <property type="project" value="InterPro"/>
</dbReference>
<protein>
    <submittedName>
        <fullName evidence="1">Capsule biosynthesis protein CapA</fullName>
    </submittedName>
</protein>
<reference evidence="1 2" key="1">
    <citation type="submission" date="2020-05" db="EMBL/GenBank/DDBJ databases">
        <title>Gimesia benthica sp. nov., a novel planctomycete isolated from a deep-sea water sample of the Northwest Indian Ocean.</title>
        <authorList>
            <person name="Wang J."/>
            <person name="Ruan C."/>
            <person name="Song L."/>
            <person name="Zhu Y."/>
            <person name="Li A."/>
            <person name="Zheng X."/>
            <person name="Wang L."/>
            <person name="Lu Z."/>
            <person name="Huang Y."/>
            <person name="Du W."/>
            <person name="Zhou Y."/>
            <person name="Huang L."/>
            <person name="Dai X."/>
        </authorList>
    </citation>
    <scope>NUCLEOTIDE SEQUENCE [LARGE SCALE GENOMIC DNA]</scope>
    <source>
        <strain evidence="1 2">YYQ-30</strain>
    </source>
</reference>
<sequence>MLSARFFLFLQGPHGPFFSDLALRLREAGATVHRIGFNAGDEKSWAHRDAYTAFRQDKSEWEGFIYAFLAANPVTDLVLYADTRDIHAVARRLARERGIAIHCFEEGYLRPYWITYERDGVNGNSPLMHMSVQEMRDRLGGVTRDVPEAPAQWGALWHHIFNGARYHANMLIGSRRYRRFRPHRTIPVRRELMLYLRRLALFPFHVRERKRETRKLQESGANYHLVLLQLAHDASFRDHSDFKSIGEFIDLCIEGFATGAPRHHRLVFKTHPLEDGREPIPQLIRAAARRHGIPDRVQMIRGGRLGEMLDHATSAVTVNSTAGQQVLWRGLPLKAFGRSVYSKPEFVSQQPIAEFFADPQRPDRDAYMVYRQFLLETSQFPGGFYTAEGRAEALRQIVDVLLQNRDPYAEVGRPAAAPKPQLTAKIG</sequence>
<name>A0A849L5Y1_9RHOB</name>
<comment type="caution">
    <text evidence="1">The sequence shown here is derived from an EMBL/GenBank/DDBJ whole genome shotgun (WGS) entry which is preliminary data.</text>
</comment>
<dbReference type="InterPro" id="IPR007833">
    <property type="entry name" value="Capsule_polysaccharide_synth"/>
</dbReference>